<protein>
    <submittedName>
        <fullName evidence="2">Uncharacterized protein</fullName>
    </submittedName>
</protein>
<evidence type="ECO:0000313" key="3">
    <source>
        <dbReference type="Proteomes" id="UP000068164"/>
    </source>
</evidence>
<dbReference type="EMBL" id="LNCD01000120">
    <property type="protein sequence ID" value="KWV44890.1"/>
    <property type="molecule type" value="Genomic_DNA"/>
</dbReference>
<accession>A0A109J9M2</accession>
<dbReference type="AlphaFoldDB" id="A0A109J9M2"/>
<dbReference type="Proteomes" id="UP000068164">
    <property type="component" value="Unassembled WGS sequence"/>
</dbReference>
<proteinExistence type="predicted"/>
<keyword evidence="3" id="KW-1185">Reference proteome</keyword>
<comment type="caution">
    <text evidence="2">The sequence shown here is derived from an EMBL/GenBank/DDBJ whole genome shotgun (WGS) entry which is preliminary data.</text>
</comment>
<feature type="compositionally biased region" description="Polar residues" evidence="1">
    <location>
        <begin position="50"/>
        <end position="69"/>
    </location>
</feature>
<evidence type="ECO:0000313" key="2">
    <source>
        <dbReference type="EMBL" id="KWV44890.1"/>
    </source>
</evidence>
<feature type="compositionally biased region" description="Basic and acidic residues" evidence="1">
    <location>
        <begin position="17"/>
        <end position="36"/>
    </location>
</feature>
<organism evidence="2 3">
    <name type="scientific">Rhizobium altiplani</name>
    <dbReference type="NCBI Taxonomy" id="1864509"/>
    <lineage>
        <taxon>Bacteria</taxon>
        <taxon>Pseudomonadati</taxon>
        <taxon>Pseudomonadota</taxon>
        <taxon>Alphaproteobacteria</taxon>
        <taxon>Hyphomicrobiales</taxon>
        <taxon>Rhizobiaceae</taxon>
        <taxon>Rhizobium/Agrobacterium group</taxon>
        <taxon>Rhizobium</taxon>
    </lineage>
</organism>
<sequence length="110" mass="12263">MSNHSRDKYPRQQQVDQRQRVQDQKQRQQQQIEEKSLSTNSLNDKLAVAGNSTPTQGNAGNRANKSTAQPVADPSDQWTWATALSIASSVSGTISLRQINCMPAWNRGLR</sequence>
<reference evidence="2 3" key="1">
    <citation type="submission" date="2015-11" db="EMBL/GenBank/DDBJ databases">
        <title>Draft Genome Sequence of the Strain BR 10423 (Rhizobium sp.) isolated from nodules of Mimosa pudica.</title>
        <authorList>
            <person name="Barauna A.C."/>
            <person name="Zilli J.E."/>
            <person name="Simoes-Araujo J.L."/>
            <person name="Reis V.M."/>
            <person name="James E.K."/>
            <person name="Reis F.B.Jr."/>
            <person name="Rouws L.F."/>
            <person name="Passos S.R."/>
            <person name="Gois S.R."/>
        </authorList>
    </citation>
    <scope>NUCLEOTIDE SEQUENCE [LARGE SCALE GENOMIC DNA]</scope>
    <source>
        <strain evidence="2 3">BR10423</strain>
    </source>
</reference>
<name>A0A109J9M2_9HYPH</name>
<gene>
    <name evidence="2" type="ORF">AS026_01915</name>
</gene>
<dbReference type="RefSeq" id="WP_062373358.1">
    <property type="nucleotide sequence ID" value="NZ_LNCD01000120.1"/>
</dbReference>
<feature type="region of interest" description="Disordered" evidence="1">
    <location>
        <begin position="1"/>
        <end position="74"/>
    </location>
</feature>
<feature type="compositionally biased region" description="Basic and acidic residues" evidence="1">
    <location>
        <begin position="1"/>
        <end position="10"/>
    </location>
</feature>
<evidence type="ECO:0000256" key="1">
    <source>
        <dbReference type="SAM" id="MobiDB-lite"/>
    </source>
</evidence>